<evidence type="ECO:0000256" key="1">
    <source>
        <dbReference type="SAM" id="SignalP"/>
    </source>
</evidence>
<reference evidence="2 3" key="2">
    <citation type="submission" date="2018-06" db="EMBL/GenBank/DDBJ databases">
        <title>Metagenomic assembly of (sub)arctic Cyanobacteria and their associated microbiome from non-axenic cultures.</title>
        <authorList>
            <person name="Baurain D."/>
        </authorList>
    </citation>
    <scope>NUCLEOTIDE SEQUENCE [LARGE SCALE GENOMIC DNA]</scope>
    <source>
        <strain evidence="2">ULC027bin1</strain>
    </source>
</reference>
<comment type="caution">
    <text evidence="2">The sequence shown here is derived from an EMBL/GenBank/DDBJ whole genome shotgun (WGS) entry which is preliminary data.</text>
</comment>
<evidence type="ECO:0000313" key="3">
    <source>
        <dbReference type="Proteomes" id="UP000249794"/>
    </source>
</evidence>
<protein>
    <submittedName>
        <fullName evidence="2">Uncharacterized protein</fullName>
    </submittedName>
</protein>
<proteinExistence type="predicted"/>
<evidence type="ECO:0000313" key="2">
    <source>
        <dbReference type="EMBL" id="PZO56600.1"/>
    </source>
</evidence>
<reference evidence="3" key="1">
    <citation type="submission" date="2018-04" db="EMBL/GenBank/DDBJ databases">
        <authorList>
            <person name="Cornet L."/>
        </authorList>
    </citation>
    <scope>NUCLEOTIDE SEQUENCE [LARGE SCALE GENOMIC DNA]</scope>
</reference>
<dbReference type="Proteomes" id="UP000249794">
    <property type="component" value="Unassembled WGS sequence"/>
</dbReference>
<feature type="signal peptide" evidence="1">
    <location>
        <begin position="1"/>
        <end position="33"/>
    </location>
</feature>
<keyword evidence="1" id="KW-0732">Signal</keyword>
<accession>A0A2W4XGZ5</accession>
<sequence length="146" mass="16373">MTKRSFVRVATLTSVLMLALAVITGSLPLAAQAQLCTYRCGSNQIRFEPAQPITIKFINHTNNLITLERVLDIDKYWLRPQSEYAIQTLVGADRDMSMVFWNDQNRAISAVLHRPDAATLLIEFLPSAADSDRAVHIVNDGRVLVY</sequence>
<gene>
    <name evidence="2" type="ORF">DCF15_08315</name>
</gene>
<organism evidence="2 3">
    <name type="scientific">Phormidesmis priestleyi</name>
    <dbReference type="NCBI Taxonomy" id="268141"/>
    <lineage>
        <taxon>Bacteria</taxon>
        <taxon>Bacillati</taxon>
        <taxon>Cyanobacteriota</taxon>
        <taxon>Cyanophyceae</taxon>
        <taxon>Leptolyngbyales</taxon>
        <taxon>Leptolyngbyaceae</taxon>
        <taxon>Phormidesmis</taxon>
    </lineage>
</organism>
<dbReference type="AlphaFoldDB" id="A0A2W4XGZ5"/>
<name>A0A2W4XGZ5_9CYAN</name>
<feature type="chain" id="PRO_5016176061" evidence="1">
    <location>
        <begin position="34"/>
        <end position="146"/>
    </location>
</feature>
<dbReference type="EMBL" id="QBMP01000066">
    <property type="protein sequence ID" value="PZO56600.1"/>
    <property type="molecule type" value="Genomic_DNA"/>
</dbReference>